<dbReference type="AlphaFoldDB" id="A0A3S0JRV1"/>
<sequence length="91" mass="10744">MDRFEYVINLPDLQFSQFCQHQFSLNKGIYNTIDSWFYNNGIIDILVRRKMILQFMKFSSSDETKVKFGSGGLSKKLDDFWNQSIGEIFVN</sequence>
<protein>
    <submittedName>
        <fullName evidence="1">Uncharacterized protein</fullName>
    </submittedName>
</protein>
<reference evidence="1 2" key="1">
    <citation type="submission" date="2018-12" db="EMBL/GenBank/DDBJ databases">
        <authorList>
            <person name="Yu L."/>
        </authorList>
    </citation>
    <scope>NUCLEOTIDE SEQUENCE [LARGE SCALE GENOMIC DNA]</scope>
    <source>
        <strain evidence="1 2">S5H2222</strain>
    </source>
</reference>
<organism evidence="1 2">
    <name type="scientific">Lysinibacillus telephonicus</name>
    <dbReference type="NCBI Taxonomy" id="1714840"/>
    <lineage>
        <taxon>Bacteria</taxon>
        <taxon>Bacillati</taxon>
        <taxon>Bacillota</taxon>
        <taxon>Bacilli</taxon>
        <taxon>Bacillales</taxon>
        <taxon>Bacillaceae</taxon>
        <taxon>Lysinibacillus</taxon>
    </lineage>
</organism>
<comment type="caution">
    <text evidence="1">The sequence shown here is derived from an EMBL/GenBank/DDBJ whole genome shotgun (WGS) entry which is preliminary data.</text>
</comment>
<keyword evidence="2" id="KW-1185">Reference proteome</keyword>
<dbReference type="RefSeq" id="WP_126294269.1">
    <property type="nucleotide sequence ID" value="NZ_CP155468.1"/>
</dbReference>
<name>A0A3S0JRV1_9BACI</name>
<dbReference type="EMBL" id="RXNR01000023">
    <property type="protein sequence ID" value="RTQ93095.1"/>
    <property type="molecule type" value="Genomic_DNA"/>
</dbReference>
<proteinExistence type="predicted"/>
<dbReference type="OrthoDB" id="2889790at2"/>
<evidence type="ECO:0000313" key="2">
    <source>
        <dbReference type="Proteomes" id="UP000276349"/>
    </source>
</evidence>
<dbReference type="Proteomes" id="UP000276349">
    <property type="component" value="Unassembled WGS sequence"/>
</dbReference>
<accession>A0A3S0JRV1</accession>
<gene>
    <name evidence="1" type="ORF">EKG35_09770</name>
</gene>
<evidence type="ECO:0000313" key="1">
    <source>
        <dbReference type="EMBL" id="RTQ93095.1"/>
    </source>
</evidence>